<dbReference type="AlphaFoldDB" id="A0A0M4M8U8"/>
<protein>
    <submittedName>
        <fullName evidence="1">Uncharacterized protein</fullName>
    </submittedName>
</protein>
<sequence length="296" mass="32292">MSRIPRMYRVAPLSVQLPCHHVAMSIPLGPQLHPYLTVVQCALRTLQVGLVPQEAVLVTVPEEYQPEDVQWLLTRCDGSRNMDDLVRLFGTGQHKVMSPTHVTQLLKELEQLGVAHLGETEHRPAIPRICVHGKGRLATQLRRLLALEDVQVVEEREADKRPCTLVVLAGTIVPDPVVVRELMERKQPFLVCTLVDNRGVVGPLVAPGGVAQSALHQLAGQLAQVPLATDLPAQVAAQLMRQEGRASHATVLATAAFAVPLIVQRTQLGVAEKVLPYYQRMVVAPDAQLVTLASTG</sequence>
<gene>
    <name evidence="1" type="ORF">AL705_06635</name>
</gene>
<accession>A0A0M4M8U8</accession>
<dbReference type="KEGG" id="cbq:AL705_06635"/>
<dbReference type="EMBL" id="CP012390">
    <property type="protein sequence ID" value="ALE19288.1"/>
    <property type="molecule type" value="Genomic_DNA"/>
</dbReference>
<reference evidence="1 2" key="1">
    <citation type="journal article" date="2015" name="Genome Announc.">
        <title>Complete Genome Sequences for Two Strains of a Novel Fastidious, Partially Acid-Fast, Gram-Positive Corynebacterineae Bacterium, Derived from Human Clinical Samples.</title>
        <authorList>
            <person name="Nicholson A.C."/>
            <person name="Bell M."/>
            <person name="Humrighouse B.W."/>
            <person name="McQuiston J.R."/>
        </authorList>
    </citation>
    <scope>NUCLEOTIDE SEQUENCE [LARGE SCALE GENOMIC DNA]</scope>
    <source>
        <strain evidence="1 2">X1698</strain>
    </source>
</reference>
<evidence type="ECO:0000313" key="2">
    <source>
        <dbReference type="Proteomes" id="UP000068137"/>
    </source>
</evidence>
<dbReference type="Gene3D" id="3.40.50.720">
    <property type="entry name" value="NAD(P)-binding Rossmann-like Domain"/>
    <property type="match status" value="1"/>
</dbReference>
<dbReference type="Proteomes" id="UP000068137">
    <property type="component" value="Chromosome"/>
</dbReference>
<proteinExistence type="predicted"/>
<name>A0A0M4M8U8_9ACTN</name>
<organism evidence="1 2">
    <name type="scientific">Lawsonella clevelandensis</name>
    <dbReference type="NCBI Taxonomy" id="1528099"/>
    <lineage>
        <taxon>Bacteria</taxon>
        <taxon>Bacillati</taxon>
        <taxon>Actinomycetota</taxon>
        <taxon>Actinomycetes</taxon>
        <taxon>Mycobacteriales</taxon>
        <taxon>Lawsonellaceae</taxon>
        <taxon>Lawsonella</taxon>
    </lineage>
</organism>
<evidence type="ECO:0000313" key="1">
    <source>
        <dbReference type="EMBL" id="ALE19288.1"/>
    </source>
</evidence>